<dbReference type="KEGG" id="cyp:PCC8801_0467"/>
<name>B7JVJ2_RIPO1</name>
<dbReference type="eggNOG" id="COG4636">
    <property type="taxonomic scope" value="Bacteria"/>
</dbReference>
<dbReference type="STRING" id="41431.PCC8801_0467"/>
<sequence>MLLELKRLTIPPGHKVLLQDVSWQEFEKILEDLGEHRATKIAYDQGLLEIMTPLSEHEVRKVLVSNLVEALLEELEIEFWCLGSTTFKNELMKQGIEPDNCFYIKNERAIRGKNRLDLAFDPPPDLALEIELTSRPHPHIYAALGVPELWRFESGNLQINRLQESHYIEVEYSLIFPNFPLKEIIPYYLNQCNTQGRNKTMKAFRQWVRQEKIKNQSLNY</sequence>
<feature type="domain" description="Putative restriction endonuclease" evidence="1">
    <location>
        <begin position="23"/>
        <end position="174"/>
    </location>
</feature>
<accession>B7JVJ2</accession>
<dbReference type="OrthoDB" id="5768410at2"/>
<dbReference type="CDD" id="cd06260">
    <property type="entry name" value="DUF820-like"/>
    <property type="match status" value="1"/>
</dbReference>
<dbReference type="Gene3D" id="3.90.1570.10">
    <property type="entry name" value="tt1808, chain A"/>
    <property type="match status" value="1"/>
</dbReference>
<dbReference type="AlphaFoldDB" id="B7JVJ2"/>
<dbReference type="PANTHER" id="PTHR47152:SF1">
    <property type="entry name" value="SLL1186 PROTEIN"/>
    <property type="match status" value="1"/>
</dbReference>
<reference evidence="3" key="1">
    <citation type="journal article" date="2011" name="MBio">
        <title>Novel metabolic attributes of the genus Cyanothece, comprising a group of unicellular nitrogen-fixing Cyanobacteria.</title>
        <authorList>
            <person name="Bandyopadhyay A."/>
            <person name="Elvitigala T."/>
            <person name="Welsh E."/>
            <person name="Stockel J."/>
            <person name="Liberton M."/>
            <person name="Min H."/>
            <person name="Sherman L.A."/>
            <person name="Pakrasi H.B."/>
        </authorList>
    </citation>
    <scope>NUCLEOTIDE SEQUENCE [LARGE SCALE GENOMIC DNA]</scope>
    <source>
        <strain evidence="3">PCC 8801</strain>
    </source>
</reference>
<organism evidence="2 3">
    <name type="scientific">Rippkaea orientalis (strain PCC 8801 / RF-1)</name>
    <name type="common">Cyanothece sp. (strain PCC 8801)</name>
    <dbReference type="NCBI Taxonomy" id="41431"/>
    <lineage>
        <taxon>Bacteria</taxon>
        <taxon>Bacillati</taxon>
        <taxon>Cyanobacteriota</taxon>
        <taxon>Cyanophyceae</taxon>
        <taxon>Oscillatoriophycideae</taxon>
        <taxon>Chroococcales</taxon>
        <taxon>Aphanothecaceae</taxon>
        <taxon>Rippkaea</taxon>
        <taxon>Rippkaea orientalis</taxon>
    </lineage>
</organism>
<keyword evidence="3" id="KW-1185">Reference proteome</keyword>
<dbReference type="InterPro" id="IPR008538">
    <property type="entry name" value="Uma2"/>
</dbReference>
<evidence type="ECO:0000313" key="2">
    <source>
        <dbReference type="EMBL" id="ACK64563.1"/>
    </source>
</evidence>
<proteinExistence type="predicted"/>
<evidence type="ECO:0000259" key="1">
    <source>
        <dbReference type="Pfam" id="PF05685"/>
    </source>
</evidence>
<dbReference type="EMBL" id="CP001287">
    <property type="protein sequence ID" value="ACK64563.1"/>
    <property type="molecule type" value="Genomic_DNA"/>
</dbReference>
<gene>
    <name evidence="2" type="ordered locus">PCC8801_0467</name>
</gene>
<evidence type="ECO:0000313" key="3">
    <source>
        <dbReference type="Proteomes" id="UP000008204"/>
    </source>
</evidence>
<dbReference type="Proteomes" id="UP000008204">
    <property type="component" value="Chromosome"/>
</dbReference>
<dbReference type="Pfam" id="PF05685">
    <property type="entry name" value="Uma2"/>
    <property type="match status" value="1"/>
</dbReference>
<dbReference type="HOGENOM" id="CLU_098557_0_0_3"/>
<dbReference type="RefSeq" id="WP_012593840.1">
    <property type="nucleotide sequence ID" value="NC_011726.1"/>
</dbReference>
<dbReference type="PANTHER" id="PTHR47152">
    <property type="entry name" value="SLR2084 PROTEIN-RELATED"/>
    <property type="match status" value="1"/>
</dbReference>
<dbReference type="InterPro" id="IPR012296">
    <property type="entry name" value="Nuclease_put_TT1808"/>
</dbReference>
<protein>
    <recommendedName>
        <fullName evidence="1">Putative restriction endonuclease domain-containing protein</fullName>
    </recommendedName>
</protein>